<dbReference type="PRINTS" id="PR00368">
    <property type="entry name" value="FADPNR"/>
</dbReference>
<comment type="cofactor">
    <cofactor evidence="1">
        <name>FAD</name>
        <dbReference type="ChEBI" id="CHEBI:57692"/>
    </cofactor>
</comment>
<dbReference type="PANTHER" id="PTHR22912">
    <property type="entry name" value="DISULFIDE OXIDOREDUCTASE"/>
    <property type="match status" value="1"/>
</dbReference>
<keyword evidence="6" id="KW-0274">FAD</keyword>
<accession>A0A3B1CJX2</accession>
<keyword evidence="9" id="KW-1015">Disulfide bond</keyword>
<evidence type="ECO:0000259" key="11">
    <source>
        <dbReference type="Pfam" id="PF02852"/>
    </source>
</evidence>
<keyword evidence="5" id="KW-0285">Flavoprotein</keyword>
<dbReference type="AlphaFoldDB" id="A0A3B1CJX2"/>
<reference evidence="13" key="1">
    <citation type="submission" date="2018-06" db="EMBL/GenBank/DDBJ databases">
        <authorList>
            <person name="Zhirakovskaya E."/>
        </authorList>
    </citation>
    <scope>NUCLEOTIDE SEQUENCE</scope>
</reference>
<keyword evidence="7 13" id="KW-0560">Oxidoreductase</keyword>
<evidence type="ECO:0000313" key="13">
    <source>
        <dbReference type="EMBL" id="VAX30826.1"/>
    </source>
</evidence>
<dbReference type="InterPro" id="IPR006258">
    <property type="entry name" value="Lipoamide_DH"/>
</dbReference>
<comment type="similarity">
    <text evidence="3">Belongs to the class-I pyridine nucleotide-disulfide oxidoreductase family.</text>
</comment>
<dbReference type="GO" id="GO:0050660">
    <property type="term" value="F:flavin adenine dinucleotide binding"/>
    <property type="evidence" value="ECO:0007669"/>
    <property type="project" value="InterPro"/>
</dbReference>
<dbReference type="Pfam" id="PF07992">
    <property type="entry name" value="Pyr_redox_2"/>
    <property type="match status" value="1"/>
</dbReference>
<evidence type="ECO:0000259" key="12">
    <source>
        <dbReference type="Pfam" id="PF07992"/>
    </source>
</evidence>
<keyword evidence="10" id="KW-0676">Redox-active center</keyword>
<dbReference type="EC" id="1.8.1.4" evidence="13"/>
<evidence type="ECO:0000256" key="8">
    <source>
        <dbReference type="ARBA" id="ARBA00023027"/>
    </source>
</evidence>
<dbReference type="SUPFAM" id="SSF51905">
    <property type="entry name" value="FAD/NAD(P)-binding domain"/>
    <property type="match status" value="1"/>
</dbReference>
<evidence type="ECO:0000256" key="10">
    <source>
        <dbReference type="ARBA" id="ARBA00023284"/>
    </source>
</evidence>
<name>A0A3B1CJX2_9ZZZZ</name>
<dbReference type="InterPro" id="IPR036188">
    <property type="entry name" value="FAD/NAD-bd_sf"/>
</dbReference>
<keyword evidence="4" id="KW-0963">Cytoplasm</keyword>
<dbReference type="GO" id="GO:0005737">
    <property type="term" value="C:cytoplasm"/>
    <property type="evidence" value="ECO:0007669"/>
    <property type="project" value="UniProtKB-SubCell"/>
</dbReference>
<evidence type="ECO:0000256" key="2">
    <source>
        <dbReference type="ARBA" id="ARBA00004496"/>
    </source>
</evidence>
<feature type="domain" description="FAD/NAD(P)-binding" evidence="12">
    <location>
        <begin position="5"/>
        <end position="327"/>
    </location>
</feature>
<evidence type="ECO:0000256" key="1">
    <source>
        <dbReference type="ARBA" id="ARBA00001974"/>
    </source>
</evidence>
<keyword evidence="8" id="KW-0520">NAD</keyword>
<dbReference type="Gene3D" id="3.50.50.60">
    <property type="entry name" value="FAD/NAD(P)-binding domain"/>
    <property type="match status" value="2"/>
</dbReference>
<dbReference type="GO" id="GO:0004148">
    <property type="term" value="F:dihydrolipoyl dehydrogenase (NADH) activity"/>
    <property type="evidence" value="ECO:0007669"/>
    <property type="project" value="UniProtKB-EC"/>
</dbReference>
<evidence type="ECO:0000256" key="3">
    <source>
        <dbReference type="ARBA" id="ARBA00007532"/>
    </source>
</evidence>
<dbReference type="PROSITE" id="PS00076">
    <property type="entry name" value="PYRIDINE_REDOX_1"/>
    <property type="match status" value="1"/>
</dbReference>
<dbReference type="InterPro" id="IPR012999">
    <property type="entry name" value="Pyr_OxRdtase_I_AS"/>
</dbReference>
<dbReference type="InterPro" id="IPR016156">
    <property type="entry name" value="FAD/NAD-linked_Rdtase_dimer_sf"/>
</dbReference>
<sequence length="466" mass="49319">MQEKYDLLILGGGPGGYVSAIRAGQLGLKVAVIEKEAIGGTCLHHGCIPSKAIIRSAEILSLIQNADKFGITVAKVSADFGVAVDRSHKVLQKLYRGVLHLMKKHHVDIFEGFGKIIAPGQIEIEGAEDTQIIQGKNIIIATGSRVKSLPHLPINGTRIITSNEALLRRQLPQSVLIVGGGAIGVEFAYIYSVYGVQVTIAEMCSVLLPTEDHEVSTLLARSFKKRKIAVKTGKRVGRIRDEDGVYTVSLEDETGETEDISAEVILVAVGRAANVDKIGLETLGISQEEGSGLIQVDENMLTNCEGIFAIGDVSTRPALAHGAMAQGVFVAETIAGMTRIPIDSDAIPSAVYCHPQVASVGLTEARARKAGLAIKVAKFPLSANGKAIALGETEGFVKIIADEKHGEILGAHIIGAEATELIGEFVLAKTLEATASDLNQAIHPHPTLSEAVMEAGGAIFDEAIHF</sequence>
<evidence type="ECO:0000256" key="4">
    <source>
        <dbReference type="ARBA" id="ARBA00022490"/>
    </source>
</evidence>
<dbReference type="InterPro" id="IPR023753">
    <property type="entry name" value="FAD/NAD-binding_dom"/>
</dbReference>
<dbReference type="FunFam" id="3.30.390.30:FF:000001">
    <property type="entry name" value="Dihydrolipoyl dehydrogenase"/>
    <property type="match status" value="1"/>
</dbReference>
<proteinExistence type="inferred from homology"/>
<dbReference type="PRINTS" id="PR00411">
    <property type="entry name" value="PNDRDTASEI"/>
</dbReference>
<dbReference type="PIRSF" id="PIRSF000350">
    <property type="entry name" value="Mercury_reductase_MerA"/>
    <property type="match status" value="1"/>
</dbReference>
<evidence type="ECO:0000256" key="7">
    <source>
        <dbReference type="ARBA" id="ARBA00023002"/>
    </source>
</evidence>
<evidence type="ECO:0000256" key="5">
    <source>
        <dbReference type="ARBA" id="ARBA00022630"/>
    </source>
</evidence>
<dbReference type="InterPro" id="IPR050151">
    <property type="entry name" value="Class-I_Pyr_Nuc-Dis_Oxidored"/>
</dbReference>
<comment type="subcellular location">
    <subcellularLocation>
        <location evidence="2">Cytoplasm</location>
    </subcellularLocation>
</comment>
<dbReference type="SUPFAM" id="SSF55424">
    <property type="entry name" value="FAD/NAD-linked reductases, dimerisation (C-terminal) domain"/>
    <property type="match status" value="1"/>
</dbReference>
<feature type="domain" description="Pyridine nucleotide-disulphide oxidoreductase dimerisation" evidence="11">
    <location>
        <begin position="347"/>
        <end position="455"/>
    </location>
</feature>
<organism evidence="13">
    <name type="scientific">hydrothermal vent metagenome</name>
    <dbReference type="NCBI Taxonomy" id="652676"/>
    <lineage>
        <taxon>unclassified sequences</taxon>
        <taxon>metagenomes</taxon>
        <taxon>ecological metagenomes</taxon>
    </lineage>
</organism>
<dbReference type="Pfam" id="PF02852">
    <property type="entry name" value="Pyr_redox_dim"/>
    <property type="match status" value="1"/>
</dbReference>
<dbReference type="InterPro" id="IPR004099">
    <property type="entry name" value="Pyr_nucl-diS_OxRdtase_dimer"/>
</dbReference>
<dbReference type="GO" id="GO:0006103">
    <property type="term" value="P:2-oxoglutarate metabolic process"/>
    <property type="evidence" value="ECO:0007669"/>
    <property type="project" value="TreeGrafter"/>
</dbReference>
<evidence type="ECO:0000256" key="9">
    <source>
        <dbReference type="ARBA" id="ARBA00023157"/>
    </source>
</evidence>
<protein>
    <submittedName>
        <fullName evidence="13">Dihydrolipoamide dehydrogenase</fullName>
        <ecNumber evidence="13">1.8.1.4</ecNumber>
    </submittedName>
</protein>
<dbReference type="EMBL" id="UOGF01000065">
    <property type="protein sequence ID" value="VAX30826.1"/>
    <property type="molecule type" value="Genomic_DNA"/>
</dbReference>
<dbReference type="InterPro" id="IPR001100">
    <property type="entry name" value="Pyr_nuc-diS_OxRdtase"/>
</dbReference>
<dbReference type="PANTHER" id="PTHR22912:SF217">
    <property type="entry name" value="DIHYDROLIPOYL DEHYDROGENASE"/>
    <property type="match status" value="1"/>
</dbReference>
<evidence type="ECO:0000256" key="6">
    <source>
        <dbReference type="ARBA" id="ARBA00022827"/>
    </source>
</evidence>
<dbReference type="NCBIfam" id="TIGR01350">
    <property type="entry name" value="lipoamide_DH"/>
    <property type="match status" value="1"/>
</dbReference>
<dbReference type="Gene3D" id="3.30.390.30">
    <property type="match status" value="1"/>
</dbReference>
<gene>
    <name evidence="13" type="ORF">MNBD_NITROSPIRAE01-1814</name>
</gene>